<dbReference type="InterPro" id="IPR011425">
    <property type="entry name" value="Med9"/>
</dbReference>
<name>A0A1A0HDB2_9ASCO</name>
<comment type="similarity">
    <text evidence="2 7">Belongs to the Mediator complex subunit 9 family.</text>
</comment>
<dbReference type="RefSeq" id="XP_018712565.1">
    <property type="nucleotide sequence ID" value="XM_018857124.1"/>
</dbReference>
<evidence type="ECO:0000256" key="7">
    <source>
        <dbReference type="RuleBase" id="RU364145"/>
    </source>
</evidence>
<feature type="region of interest" description="Disordered" evidence="8">
    <location>
        <begin position="1"/>
        <end position="25"/>
    </location>
</feature>
<comment type="subcellular location">
    <subcellularLocation>
        <location evidence="1 7">Nucleus</location>
    </subcellularLocation>
</comment>
<evidence type="ECO:0000256" key="3">
    <source>
        <dbReference type="ARBA" id="ARBA00023015"/>
    </source>
</evidence>
<gene>
    <name evidence="7" type="primary">MED9</name>
    <name evidence="9" type="ORF">METBIDRAFT_39289</name>
</gene>
<evidence type="ECO:0000256" key="8">
    <source>
        <dbReference type="SAM" id="MobiDB-lite"/>
    </source>
</evidence>
<dbReference type="GO" id="GO:0006357">
    <property type="term" value="P:regulation of transcription by RNA polymerase II"/>
    <property type="evidence" value="ECO:0007669"/>
    <property type="project" value="InterPro"/>
</dbReference>
<evidence type="ECO:0000313" key="10">
    <source>
        <dbReference type="Proteomes" id="UP000092555"/>
    </source>
</evidence>
<protein>
    <recommendedName>
        <fullName evidence="7">Mediator of RNA polymerase II transcription subunit 9</fullName>
    </recommendedName>
    <alternativeName>
        <fullName evidence="7">Mediator complex subunit 9</fullName>
    </alternativeName>
</protein>
<keyword evidence="5 7" id="KW-0804">Transcription</keyword>
<dbReference type="OrthoDB" id="4092914at2759"/>
<reference evidence="9 10" key="1">
    <citation type="submission" date="2016-05" db="EMBL/GenBank/DDBJ databases">
        <title>Comparative genomics of biotechnologically important yeasts.</title>
        <authorList>
            <consortium name="DOE Joint Genome Institute"/>
            <person name="Riley R."/>
            <person name="Haridas S."/>
            <person name="Wolfe K.H."/>
            <person name="Lopes M.R."/>
            <person name="Hittinger C.T."/>
            <person name="Goker M."/>
            <person name="Salamov A."/>
            <person name="Wisecaver J."/>
            <person name="Long T.M."/>
            <person name="Aerts A.L."/>
            <person name="Barry K."/>
            <person name="Choi C."/>
            <person name="Clum A."/>
            <person name="Coughlan A.Y."/>
            <person name="Deshpande S."/>
            <person name="Douglass A.P."/>
            <person name="Hanson S.J."/>
            <person name="Klenk H.-P."/>
            <person name="LaButti K."/>
            <person name="Lapidus A."/>
            <person name="Lindquist E."/>
            <person name="Lipzen A."/>
            <person name="Meier-kolthoff J.P."/>
            <person name="Ohm R.A."/>
            <person name="Otillar R.P."/>
            <person name="Pangilinan J."/>
            <person name="Peng Y."/>
            <person name="Rokas A."/>
            <person name="Rosa C.A."/>
            <person name="Scheuner C."/>
            <person name="Sibirny A.A."/>
            <person name="Slot J.C."/>
            <person name="Stielow J.B."/>
            <person name="Sun H."/>
            <person name="Kurtzman C.P."/>
            <person name="Blackwell M."/>
            <person name="Grigoriev I.V."/>
            <person name="Jeffries T.W."/>
        </authorList>
    </citation>
    <scope>NUCLEOTIDE SEQUENCE [LARGE SCALE GENOMIC DNA]</scope>
    <source>
        <strain evidence="9 10">NRRL YB-4993</strain>
    </source>
</reference>
<evidence type="ECO:0000256" key="2">
    <source>
        <dbReference type="ARBA" id="ARBA00008089"/>
    </source>
</evidence>
<sequence>MEKAPQSPSPVADTSTAPNGNAQKRDDAAVLEKLAQIELLPDLFALLQRVATGDIKGQDFDNHAGPIRLKLNTIRLHLQEIDGICETVDQRQKKIEVLKDCNARRASFLRDFKSRVLADLREE</sequence>
<dbReference type="AlphaFoldDB" id="A0A1A0HDB2"/>
<comment type="caution">
    <text evidence="9">The sequence shown here is derived from an EMBL/GenBank/DDBJ whole genome shotgun (WGS) entry which is preliminary data.</text>
</comment>
<organism evidence="9 10">
    <name type="scientific">Metschnikowia bicuspidata var. bicuspidata NRRL YB-4993</name>
    <dbReference type="NCBI Taxonomy" id="869754"/>
    <lineage>
        <taxon>Eukaryota</taxon>
        <taxon>Fungi</taxon>
        <taxon>Dikarya</taxon>
        <taxon>Ascomycota</taxon>
        <taxon>Saccharomycotina</taxon>
        <taxon>Pichiomycetes</taxon>
        <taxon>Metschnikowiaceae</taxon>
        <taxon>Metschnikowia</taxon>
    </lineage>
</organism>
<evidence type="ECO:0000313" key="9">
    <source>
        <dbReference type="EMBL" id="OBA22069.1"/>
    </source>
</evidence>
<evidence type="ECO:0000256" key="6">
    <source>
        <dbReference type="ARBA" id="ARBA00023242"/>
    </source>
</evidence>
<comment type="subunit">
    <text evidence="7">Component of the Mediator complex.</text>
</comment>
<comment type="function">
    <text evidence="7">Component of the Mediator complex, a coactivator involved in the regulated transcription of nearly all RNA polymerase II-dependent genes. Mediator functions as a bridge to convey information from gene-specific regulatory proteins to the basal RNA polymerase II transcription machinery. Mediator is recruited to promoters by direct interactions with regulatory proteins and serves as a scaffold for the assembly of a functional preinitiation complex with RNA polymerase II and the general transcription factors.</text>
</comment>
<evidence type="ECO:0000256" key="1">
    <source>
        <dbReference type="ARBA" id="ARBA00004123"/>
    </source>
</evidence>
<dbReference type="GO" id="GO:0016592">
    <property type="term" value="C:mediator complex"/>
    <property type="evidence" value="ECO:0007669"/>
    <property type="project" value="InterPro"/>
</dbReference>
<keyword evidence="10" id="KW-1185">Reference proteome</keyword>
<keyword evidence="3 7" id="KW-0805">Transcription regulation</keyword>
<accession>A0A1A0HDB2</accession>
<dbReference type="GeneID" id="30030100"/>
<keyword evidence="4 7" id="KW-0010">Activator</keyword>
<keyword evidence="6 7" id="KW-0539">Nucleus</keyword>
<dbReference type="Proteomes" id="UP000092555">
    <property type="component" value="Unassembled WGS sequence"/>
</dbReference>
<evidence type="ECO:0000256" key="5">
    <source>
        <dbReference type="ARBA" id="ARBA00023163"/>
    </source>
</evidence>
<dbReference type="EMBL" id="LXTC01000002">
    <property type="protein sequence ID" value="OBA22069.1"/>
    <property type="molecule type" value="Genomic_DNA"/>
</dbReference>
<feature type="compositionally biased region" description="Polar residues" evidence="8">
    <location>
        <begin position="12"/>
        <end position="22"/>
    </location>
</feature>
<proteinExistence type="inferred from homology"/>
<dbReference type="Pfam" id="PF07544">
    <property type="entry name" value="Med9"/>
    <property type="match status" value="1"/>
</dbReference>
<dbReference type="GO" id="GO:0003712">
    <property type="term" value="F:transcription coregulator activity"/>
    <property type="evidence" value="ECO:0007669"/>
    <property type="project" value="InterPro"/>
</dbReference>
<evidence type="ECO:0000256" key="4">
    <source>
        <dbReference type="ARBA" id="ARBA00023159"/>
    </source>
</evidence>